<keyword evidence="4" id="KW-1185">Reference proteome</keyword>
<sequence length="444" mass="50142">MGNFASKLLFYTSGTRKEDNEVEATEQQADANDNMCTPILSERRVLVDPRSASAGIPRTPLEINTEGSMTNKVPSAIPRYLQTKQYLETDMDVVMQPLTPKKRLPKLTDSGQSSDSDGMQHYLTPNINDEKHPKMLTPIDKERYNVLGLDPRSPAADFSRTPILIPKSIAKLKARSQENLTRKGSYDTDVYNPKILYKEISVRTPQSDSDSTTVFESEAEVTVIKNLKVKDSEEKLISSEQTIAIDKEEDNVDKQDDCEDIQQDVETMHISEDSYCEQNLQSHSDKIKVWQDPSSEESKSGKEEKENVETLPPHASPREDIIITFDDTSVTLPKLVKTGENKREEIAGKKKKDIGTDAKLVSNEENIFNPGNKYRTETFKNRTPLGNRSNNEQVQRIATKSPQHLLRNKALSSKVQQENTPPCKKHSGNARNDTQWDPNCTIFI</sequence>
<proteinExistence type="predicted"/>
<dbReference type="Proteomes" id="UP000053097">
    <property type="component" value="Unassembled WGS sequence"/>
</dbReference>
<evidence type="ECO:0000313" key="4">
    <source>
        <dbReference type="Proteomes" id="UP000053097"/>
    </source>
</evidence>
<reference evidence="3" key="3">
    <citation type="submission" date="2018-07" db="EMBL/GenBank/DDBJ databases">
        <authorList>
            <person name="Mckenzie S.K."/>
            <person name="Kronauer D.J.C."/>
        </authorList>
    </citation>
    <scope>NUCLEOTIDE SEQUENCE</scope>
    <source>
        <strain evidence="3">Clonal line C1</strain>
    </source>
</reference>
<evidence type="ECO:0000313" key="2">
    <source>
        <dbReference type="EMBL" id="EZA53315.1"/>
    </source>
</evidence>
<feature type="region of interest" description="Disordered" evidence="1">
    <location>
        <begin position="412"/>
        <end position="438"/>
    </location>
</feature>
<name>A0A026WB79_OOCBI</name>
<protein>
    <submittedName>
        <fullName evidence="2">Uncharacterized protein</fullName>
    </submittedName>
</protein>
<feature type="compositionally biased region" description="Polar residues" evidence="1">
    <location>
        <begin position="429"/>
        <end position="438"/>
    </location>
</feature>
<reference evidence="3 5" key="2">
    <citation type="journal article" date="2018" name="Genome Res.">
        <title>The genomic architecture and molecular evolution of ant odorant receptors.</title>
        <authorList>
            <person name="McKenzie S.K."/>
            <person name="Kronauer D.J.C."/>
        </authorList>
    </citation>
    <scope>NUCLEOTIDE SEQUENCE [LARGE SCALE GENOMIC DNA]</scope>
    <source>
        <strain evidence="3">Clonal line C1</strain>
    </source>
</reference>
<feature type="region of interest" description="Disordered" evidence="1">
    <location>
        <begin position="369"/>
        <end position="390"/>
    </location>
</feature>
<dbReference type="Proteomes" id="UP000279307">
    <property type="component" value="Chromosome 5"/>
</dbReference>
<dbReference type="AlphaFoldDB" id="A0A026WB79"/>
<organism evidence="2 4">
    <name type="scientific">Ooceraea biroi</name>
    <name type="common">Clonal raider ant</name>
    <name type="synonym">Cerapachys biroi</name>
    <dbReference type="NCBI Taxonomy" id="2015173"/>
    <lineage>
        <taxon>Eukaryota</taxon>
        <taxon>Metazoa</taxon>
        <taxon>Ecdysozoa</taxon>
        <taxon>Arthropoda</taxon>
        <taxon>Hexapoda</taxon>
        <taxon>Insecta</taxon>
        <taxon>Pterygota</taxon>
        <taxon>Neoptera</taxon>
        <taxon>Endopterygota</taxon>
        <taxon>Hymenoptera</taxon>
        <taxon>Apocrita</taxon>
        <taxon>Aculeata</taxon>
        <taxon>Formicoidea</taxon>
        <taxon>Formicidae</taxon>
        <taxon>Dorylinae</taxon>
        <taxon>Ooceraea</taxon>
    </lineage>
</organism>
<feature type="compositionally biased region" description="Basic and acidic residues" evidence="1">
    <location>
        <begin position="296"/>
        <end position="308"/>
    </location>
</feature>
<feature type="region of interest" description="Disordered" evidence="1">
    <location>
        <begin position="101"/>
        <end position="133"/>
    </location>
</feature>
<dbReference type="OMA" id="KIMLCLT"/>
<feature type="region of interest" description="Disordered" evidence="1">
    <location>
        <begin position="289"/>
        <end position="318"/>
    </location>
</feature>
<evidence type="ECO:0000256" key="1">
    <source>
        <dbReference type="SAM" id="MobiDB-lite"/>
    </source>
</evidence>
<accession>A0A026WB79</accession>
<dbReference type="EMBL" id="KK107293">
    <property type="protein sequence ID" value="EZA53315.1"/>
    <property type="molecule type" value="Genomic_DNA"/>
</dbReference>
<dbReference type="EMBL" id="QOIP01000005">
    <property type="protein sequence ID" value="RLU22950.1"/>
    <property type="molecule type" value="Genomic_DNA"/>
</dbReference>
<evidence type="ECO:0000313" key="3">
    <source>
        <dbReference type="EMBL" id="RLU22950.1"/>
    </source>
</evidence>
<evidence type="ECO:0000313" key="5">
    <source>
        <dbReference type="Proteomes" id="UP000279307"/>
    </source>
</evidence>
<gene>
    <name evidence="3" type="ORF">DMN91_005228</name>
    <name evidence="2" type="ORF">X777_06394</name>
</gene>
<reference evidence="2 4" key="1">
    <citation type="journal article" date="2014" name="Curr. Biol.">
        <title>The genome of the clonal raider ant Cerapachys biroi.</title>
        <authorList>
            <person name="Oxley P.R."/>
            <person name="Ji L."/>
            <person name="Fetter-Pruneda I."/>
            <person name="McKenzie S.K."/>
            <person name="Li C."/>
            <person name="Hu H."/>
            <person name="Zhang G."/>
            <person name="Kronauer D.J."/>
        </authorList>
    </citation>
    <scope>NUCLEOTIDE SEQUENCE [LARGE SCALE GENOMIC DNA]</scope>
</reference>
<dbReference type="OrthoDB" id="6337960at2759"/>